<dbReference type="GO" id="GO:0003677">
    <property type="term" value="F:DNA binding"/>
    <property type="evidence" value="ECO:0007669"/>
    <property type="project" value="UniProtKB-KW"/>
</dbReference>
<dbReference type="InterPro" id="IPR004827">
    <property type="entry name" value="bZIP"/>
</dbReference>
<reference evidence="8" key="1">
    <citation type="submission" date="2014-05" db="EMBL/GenBank/DDBJ databases">
        <title>The transcriptome of the halophilic microalga Tetraselmis sp. GSL018 isolated from the Great Salt Lake, Utah.</title>
        <authorList>
            <person name="Jinkerson R.E."/>
            <person name="D'Adamo S."/>
            <person name="Posewitz M.C."/>
        </authorList>
    </citation>
    <scope>NUCLEOTIDE SEQUENCE</scope>
    <source>
        <strain evidence="8">GSL018</strain>
    </source>
</reference>
<evidence type="ECO:0000256" key="1">
    <source>
        <dbReference type="ARBA" id="ARBA00004123"/>
    </source>
</evidence>
<proteinExistence type="predicted"/>
<dbReference type="GO" id="GO:0003700">
    <property type="term" value="F:DNA-binding transcription factor activity"/>
    <property type="evidence" value="ECO:0007669"/>
    <property type="project" value="InterPro"/>
</dbReference>
<sequence>MASSSQGQPSTSAAAVLPGSGGSWGSGMERSFSVEDIVGGIWRLGAAGMGRTDSEAAFQEFLKKIPSSSNLAAVAQGNGTTGLDPAQQLQLQQQAFLQQQAQQMQAFQDAQASAGGGIPRVPSLDLLRQQLQHLQTLQQLNMSQPSASTVAAGPVTSASGTGIGASIPLGGSQNSFTMRSPAVSSAAGLVTGVLDPSQASAHPNISLPTVSLHLSGGISSLGMHSGGLALPTLPMPSLSSMAGIPSALQGPNAAALLQMGQLQAQQQALAASQQQQQQAAAAPVQASSGGSMGHGQEPVDKDSLEKQELRRARRMLSNRESARRSRKRKQEHLSNLETEKLKLAQLKEETEKKLQAQSDEMERLRDNADRLEEENHSLREEVAALKAEIAVLREGASGTKRKDEGRFQRSGSLKHVPSAERLNKRVKPDLQSAGSPGCSPNGHAGSGQDLKAAMKETVAV</sequence>
<keyword evidence="5" id="KW-0539">Nucleus</keyword>
<evidence type="ECO:0000256" key="5">
    <source>
        <dbReference type="ARBA" id="ARBA00023242"/>
    </source>
</evidence>
<dbReference type="GO" id="GO:0005634">
    <property type="term" value="C:nucleus"/>
    <property type="evidence" value="ECO:0007669"/>
    <property type="project" value="UniProtKB-SubCell"/>
</dbReference>
<feature type="domain" description="BZIP" evidence="7">
    <location>
        <begin position="308"/>
        <end position="371"/>
    </location>
</feature>
<accession>A0A061RFD3</accession>
<dbReference type="CDD" id="cd14702">
    <property type="entry name" value="bZIP_plant_GBF1"/>
    <property type="match status" value="1"/>
</dbReference>
<evidence type="ECO:0000256" key="6">
    <source>
        <dbReference type="SAM" id="MobiDB-lite"/>
    </source>
</evidence>
<evidence type="ECO:0000313" key="8">
    <source>
        <dbReference type="EMBL" id="JAC69216.1"/>
    </source>
</evidence>
<dbReference type="PANTHER" id="PTHR46408:SF10">
    <property type="entry name" value="BASIC LEUCINE ZIPPER 63"/>
    <property type="match status" value="1"/>
</dbReference>
<evidence type="ECO:0000256" key="4">
    <source>
        <dbReference type="ARBA" id="ARBA00023163"/>
    </source>
</evidence>
<dbReference type="Pfam" id="PF00170">
    <property type="entry name" value="bZIP_1"/>
    <property type="match status" value="1"/>
</dbReference>
<dbReference type="InterPro" id="IPR045314">
    <property type="entry name" value="bZIP_plant_GBF1"/>
</dbReference>
<feature type="compositionally biased region" description="Polar residues" evidence="6">
    <location>
        <begin position="1"/>
        <end position="13"/>
    </location>
</feature>
<dbReference type="EMBL" id="GBEZ01017091">
    <property type="protein sequence ID" value="JAC69216.1"/>
    <property type="molecule type" value="Transcribed_RNA"/>
</dbReference>
<dbReference type="PANTHER" id="PTHR46408">
    <property type="entry name" value="BASIC LEUCINE ZIPPER 63"/>
    <property type="match status" value="1"/>
</dbReference>
<keyword evidence="2" id="KW-0805">Transcription regulation</keyword>
<protein>
    <recommendedName>
        <fullName evidence="7">BZIP domain-containing protein</fullName>
    </recommendedName>
</protein>
<evidence type="ECO:0000256" key="2">
    <source>
        <dbReference type="ARBA" id="ARBA00023015"/>
    </source>
</evidence>
<evidence type="ECO:0000259" key="7">
    <source>
        <dbReference type="PROSITE" id="PS50217"/>
    </source>
</evidence>
<dbReference type="Gene3D" id="1.20.5.170">
    <property type="match status" value="1"/>
</dbReference>
<feature type="compositionally biased region" description="Basic and acidic residues" evidence="6">
    <location>
        <begin position="417"/>
        <end position="428"/>
    </location>
</feature>
<keyword evidence="3" id="KW-0238">DNA-binding</keyword>
<feature type="region of interest" description="Disordered" evidence="6">
    <location>
        <begin position="395"/>
        <end position="460"/>
    </location>
</feature>
<dbReference type="InterPro" id="IPR046347">
    <property type="entry name" value="bZIP_sf"/>
</dbReference>
<name>A0A061RFD3_9CHLO</name>
<feature type="region of interest" description="Disordered" evidence="6">
    <location>
        <begin position="1"/>
        <end position="21"/>
    </location>
</feature>
<dbReference type="SMART" id="SM00338">
    <property type="entry name" value="BRLZ"/>
    <property type="match status" value="1"/>
</dbReference>
<dbReference type="PROSITE" id="PS00036">
    <property type="entry name" value="BZIP_BASIC"/>
    <property type="match status" value="1"/>
</dbReference>
<evidence type="ECO:0000256" key="3">
    <source>
        <dbReference type="ARBA" id="ARBA00023125"/>
    </source>
</evidence>
<organism evidence="8">
    <name type="scientific">Tetraselmis sp. GSL018</name>
    <dbReference type="NCBI Taxonomy" id="582737"/>
    <lineage>
        <taxon>Eukaryota</taxon>
        <taxon>Viridiplantae</taxon>
        <taxon>Chlorophyta</taxon>
        <taxon>core chlorophytes</taxon>
        <taxon>Chlorodendrophyceae</taxon>
        <taxon>Chlorodendrales</taxon>
        <taxon>Chlorodendraceae</taxon>
        <taxon>Tetraselmis</taxon>
    </lineage>
</organism>
<keyword evidence="4" id="KW-0804">Transcription</keyword>
<dbReference type="SUPFAM" id="SSF57959">
    <property type="entry name" value="Leucine zipper domain"/>
    <property type="match status" value="1"/>
</dbReference>
<feature type="compositionally biased region" description="Basic and acidic residues" evidence="6">
    <location>
        <begin position="297"/>
        <end position="310"/>
    </location>
</feature>
<comment type="subcellular location">
    <subcellularLocation>
        <location evidence="1">Nucleus</location>
    </subcellularLocation>
</comment>
<gene>
    <name evidence="8" type="ORF">TSPGSL018_6895</name>
</gene>
<dbReference type="PROSITE" id="PS50217">
    <property type="entry name" value="BZIP"/>
    <property type="match status" value="1"/>
</dbReference>
<dbReference type="AlphaFoldDB" id="A0A061RFD3"/>
<feature type="region of interest" description="Disordered" evidence="6">
    <location>
        <begin position="279"/>
        <end position="338"/>
    </location>
</feature>